<dbReference type="GO" id="GO:0004364">
    <property type="term" value="F:glutathione transferase activity"/>
    <property type="evidence" value="ECO:0007669"/>
    <property type="project" value="TreeGrafter"/>
</dbReference>
<feature type="domain" description="GST N-terminal" evidence="1">
    <location>
        <begin position="2"/>
        <end position="84"/>
    </location>
</feature>
<dbReference type="Pfam" id="PF13409">
    <property type="entry name" value="GST_N_2"/>
    <property type="match status" value="1"/>
</dbReference>
<reference evidence="2" key="1">
    <citation type="journal article" date="2014" name="Int. J. Syst. Evol. Microbiol.">
        <title>Complete genome sequence of Corynebacterium casei LMG S-19264T (=DSM 44701T), isolated from a smear-ripened cheese.</title>
        <authorList>
            <consortium name="US DOE Joint Genome Institute (JGI-PGF)"/>
            <person name="Walter F."/>
            <person name="Albersmeier A."/>
            <person name="Kalinowski J."/>
            <person name="Ruckert C."/>
        </authorList>
    </citation>
    <scope>NUCLEOTIDE SEQUENCE</scope>
    <source>
        <strain evidence="2">KCTC 23732</strain>
    </source>
</reference>
<dbReference type="SUPFAM" id="SSF52833">
    <property type="entry name" value="Thioredoxin-like"/>
    <property type="match status" value="1"/>
</dbReference>
<dbReference type="SFLD" id="SFLDS00019">
    <property type="entry name" value="Glutathione_Transferase_(cytos"/>
    <property type="match status" value="1"/>
</dbReference>
<dbReference type="PROSITE" id="PS50404">
    <property type="entry name" value="GST_NTER"/>
    <property type="match status" value="1"/>
</dbReference>
<evidence type="ECO:0000259" key="1">
    <source>
        <dbReference type="PROSITE" id="PS50404"/>
    </source>
</evidence>
<dbReference type="InterPro" id="IPR040079">
    <property type="entry name" value="Glutathione_S-Trfase"/>
</dbReference>
<dbReference type="SUPFAM" id="SSF47616">
    <property type="entry name" value="GST C-terminal domain-like"/>
    <property type="match status" value="1"/>
</dbReference>
<dbReference type="InterPro" id="IPR036282">
    <property type="entry name" value="Glutathione-S-Trfase_C_sf"/>
</dbReference>
<dbReference type="Gene3D" id="3.40.30.10">
    <property type="entry name" value="Glutaredoxin"/>
    <property type="match status" value="1"/>
</dbReference>
<keyword evidence="3" id="KW-1185">Reference proteome</keyword>
<dbReference type="CDD" id="cd03043">
    <property type="entry name" value="GST_N_1"/>
    <property type="match status" value="1"/>
</dbReference>
<dbReference type="GO" id="GO:0006749">
    <property type="term" value="P:glutathione metabolic process"/>
    <property type="evidence" value="ECO:0007669"/>
    <property type="project" value="TreeGrafter"/>
</dbReference>
<name>A0A918JLL9_9BURK</name>
<proteinExistence type="predicted"/>
<dbReference type="PANTHER" id="PTHR42673:SF4">
    <property type="entry name" value="MALEYLACETOACETATE ISOMERASE"/>
    <property type="match status" value="1"/>
</dbReference>
<dbReference type="Proteomes" id="UP000608345">
    <property type="component" value="Unassembled WGS sequence"/>
</dbReference>
<dbReference type="EMBL" id="BMYS01000012">
    <property type="protein sequence ID" value="GGW88452.1"/>
    <property type="molecule type" value="Genomic_DNA"/>
</dbReference>
<reference evidence="2" key="2">
    <citation type="submission" date="2020-09" db="EMBL/GenBank/DDBJ databases">
        <authorList>
            <person name="Sun Q."/>
            <person name="Kim S."/>
        </authorList>
    </citation>
    <scope>NUCLEOTIDE SEQUENCE</scope>
    <source>
        <strain evidence="2">KCTC 23732</strain>
    </source>
</reference>
<comment type="caution">
    <text evidence="2">The sequence shown here is derived from an EMBL/GenBank/DDBJ whole genome shotgun (WGS) entry which is preliminary data.</text>
</comment>
<organism evidence="2 3">
    <name type="scientific">Advenella faeciporci</name>
    <dbReference type="NCBI Taxonomy" id="797535"/>
    <lineage>
        <taxon>Bacteria</taxon>
        <taxon>Pseudomonadati</taxon>
        <taxon>Pseudomonadota</taxon>
        <taxon>Betaproteobacteria</taxon>
        <taxon>Burkholderiales</taxon>
        <taxon>Alcaligenaceae</taxon>
    </lineage>
</organism>
<protein>
    <submittedName>
        <fullName evidence="2">Glutathione S-transferase</fullName>
    </submittedName>
</protein>
<accession>A0A918JLL9</accession>
<dbReference type="CDD" id="cd03194">
    <property type="entry name" value="GST_C_3"/>
    <property type="match status" value="1"/>
</dbReference>
<dbReference type="GO" id="GO:0006559">
    <property type="term" value="P:L-phenylalanine catabolic process"/>
    <property type="evidence" value="ECO:0007669"/>
    <property type="project" value="TreeGrafter"/>
</dbReference>
<dbReference type="InterPro" id="IPR036249">
    <property type="entry name" value="Thioredoxin-like_sf"/>
</dbReference>
<sequence>MYTLHIANKNYSSWSLRPWILFRELHIPFAEYSHPFNQDHGRQQSEFAVFSPTSCVPVLEDGGTTIWDSLAIVEYVAEEHPEVWPEDKKARAWARSACAEMHAGFSALRSECGMNCSLRVDLHSRSEALQAELARLDRLFCDGLSRFGGLFLAGSRFTAVDAFFAPVVFRVRTYDLELSELSSEYVQHMLELRGMRAWYEAALQETARLPMYEDKSRVGQIIQDYRN</sequence>
<evidence type="ECO:0000313" key="2">
    <source>
        <dbReference type="EMBL" id="GGW88452.1"/>
    </source>
</evidence>
<dbReference type="AlphaFoldDB" id="A0A918JLL9"/>
<dbReference type="PANTHER" id="PTHR42673">
    <property type="entry name" value="MALEYLACETOACETATE ISOMERASE"/>
    <property type="match status" value="1"/>
</dbReference>
<dbReference type="Gene3D" id="1.20.1050.10">
    <property type="match status" value="1"/>
</dbReference>
<evidence type="ECO:0000313" key="3">
    <source>
        <dbReference type="Proteomes" id="UP000608345"/>
    </source>
</evidence>
<dbReference type="InterPro" id="IPR004045">
    <property type="entry name" value="Glutathione_S-Trfase_N"/>
</dbReference>
<dbReference type="GO" id="GO:0016034">
    <property type="term" value="F:maleylacetoacetate isomerase activity"/>
    <property type="evidence" value="ECO:0007669"/>
    <property type="project" value="TreeGrafter"/>
</dbReference>
<gene>
    <name evidence="2" type="ORF">GCM10011450_18130</name>
</gene>
<dbReference type="RefSeq" id="WP_189385172.1">
    <property type="nucleotide sequence ID" value="NZ_BAABFY010000004.1"/>
</dbReference>
<dbReference type="Pfam" id="PF13410">
    <property type="entry name" value="GST_C_2"/>
    <property type="match status" value="1"/>
</dbReference>
<dbReference type="SFLD" id="SFLDG00358">
    <property type="entry name" value="Main_(cytGST)"/>
    <property type="match status" value="1"/>
</dbReference>